<dbReference type="STRING" id="28038.BCY75_06630"/>
<dbReference type="EMBL" id="AP024685">
    <property type="protein sequence ID" value="BCX29552.1"/>
    <property type="molecule type" value="Genomic_DNA"/>
</dbReference>
<proteinExistence type="predicted"/>
<gene>
    <name evidence="1" type="ORF">CG419_04670</name>
    <name evidence="2" type="ORF">DT351_04685</name>
    <name evidence="3" type="ORF">LTWDN19_01190</name>
    <name evidence="4" type="ORF">PSR33_07135</name>
</gene>
<evidence type="ECO:0000313" key="2">
    <source>
        <dbReference type="EMBL" id="AXN35694.1"/>
    </source>
</evidence>
<dbReference type="RefSeq" id="WP_004265400.1">
    <property type="nucleotide sequence ID" value="NZ_AP024685.1"/>
</dbReference>
<dbReference type="OrthoDB" id="2248079at2"/>
<accession>A0A0B2XJB1</accession>
<name>A0A0B2XJB1_LATCU</name>
<keyword evidence="7" id="KW-1185">Reference proteome</keyword>
<protein>
    <submittedName>
        <fullName evidence="2">Uncharacterized protein</fullName>
    </submittedName>
</protein>
<reference evidence="3 7" key="3">
    <citation type="submission" date="2021-05" db="EMBL/GenBank/DDBJ databases">
        <title>Complete Genome Sequence of Latilactobacillus sp. Strain WDN19, a High D-Aspartate-producing Lactic Acid Bacterium Isolated from a Japanese Pickle.</title>
        <authorList>
            <person name="Kajitani K."/>
            <person name="Takahashi S."/>
        </authorList>
    </citation>
    <scope>NUCLEOTIDE SEQUENCE [LARGE SCALE GENOMIC DNA]</scope>
    <source>
        <strain evidence="3 7">WDN19</strain>
    </source>
</reference>
<evidence type="ECO:0000313" key="6">
    <source>
        <dbReference type="Proteomes" id="UP000257607"/>
    </source>
</evidence>
<reference evidence="4" key="4">
    <citation type="submission" date="2023-02" db="EMBL/GenBank/DDBJ databases">
        <title>Complete genome sequence of Lactobacillus curvatus CACC879 isolated from Pig feces.</title>
        <authorList>
            <person name="Park S."/>
            <person name="Park M.A."/>
            <person name="Kim D.-H."/>
            <person name="Kim Y."/>
        </authorList>
    </citation>
    <scope>NUCLEOTIDE SEQUENCE</scope>
    <source>
        <strain evidence="4">CACC879</strain>
    </source>
</reference>
<dbReference type="Proteomes" id="UP000257607">
    <property type="component" value="Chromosome"/>
</dbReference>
<evidence type="ECO:0000313" key="3">
    <source>
        <dbReference type="EMBL" id="BCX29552.1"/>
    </source>
</evidence>
<evidence type="ECO:0000313" key="4">
    <source>
        <dbReference type="EMBL" id="WDC91955.1"/>
    </source>
</evidence>
<sequence>MSALTTILTYIQEHPDEVVLEPFQYANVIRFGISDQVDLPDAEKLFPDMRLHVNRIDPEYVKEHHDLLTTFYQQTEEKQKDGFQDVWITTAHLSDRQLYLVDLSFE</sequence>
<reference evidence="1 5" key="1">
    <citation type="submission" date="2017-07" db="EMBL/GenBank/DDBJ databases">
        <title>Lactobacillus curvatus MRS6 whole genome.</title>
        <authorList>
            <person name="Jans C."/>
            <person name="Lagler S."/>
            <person name="Lacroix C."/>
            <person name="Meile L."/>
            <person name="Stevens M.J.A."/>
        </authorList>
    </citation>
    <scope>NUCLEOTIDE SEQUENCE [LARGE SCALE GENOMIC DNA]</scope>
    <source>
        <strain evidence="1 5">MRS6</strain>
    </source>
</reference>
<evidence type="ECO:0000313" key="7">
    <source>
        <dbReference type="Proteomes" id="UP000825100"/>
    </source>
</evidence>
<reference evidence="2 6" key="2">
    <citation type="submission" date="2018-07" db="EMBL/GenBank/DDBJ databases">
        <title>Lactobacillus curvatus genome sequence.</title>
        <authorList>
            <person name="Prechtl R."/>
        </authorList>
    </citation>
    <scope>NUCLEOTIDE SEQUENCE [LARGE SCALE GENOMIC DNA]</scope>
    <source>
        <strain evidence="2 6">TMW 1.1928</strain>
    </source>
</reference>
<dbReference type="EMBL" id="CP022474">
    <property type="protein sequence ID" value="ASN59964.1"/>
    <property type="molecule type" value="Genomic_DNA"/>
</dbReference>
<dbReference type="Proteomes" id="UP000199749">
    <property type="component" value="Chromosome"/>
</dbReference>
<evidence type="ECO:0000313" key="5">
    <source>
        <dbReference type="Proteomes" id="UP000199749"/>
    </source>
</evidence>
<evidence type="ECO:0000313" key="1">
    <source>
        <dbReference type="EMBL" id="ASN59964.1"/>
    </source>
</evidence>
<dbReference type="EMBL" id="CP031003">
    <property type="protein sequence ID" value="AXN35694.1"/>
    <property type="molecule type" value="Genomic_DNA"/>
</dbReference>
<dbReference type="Proteomes" id="UP000825100">
    <property type="component" value="Chromosome"/>
</dbReference>
<dbReference type="KEGG" id="lcv:FBA2_05875"/>
<dbReference type="GeneID" id="49610539"/>
<organism evidence="2 6">
    <name type="scientific">Latilactobacillus curvatus</name>
    <name type="common">Lactobacillus curvatus</name>
    <dbReference type="NCBI Taxonomy" id="28038"/>
    <lineage>
        <taxon>Bacteria</taxon>
        <taxon>Bacillati</taxon>
        <taxon>Bacillota</taxon>
        <taxon>Bacilli</taxon>
        <taxon>Lactobacillales</taxon>
        <taxon>Lactobacillaceae</taxon>
        <taxon>Latilactobacillus</taxon>
    </lineage>
</organism>
<dbReference type="Proteomes" id="UP001215533">
    <property type="component" value="Chromosome"/>
</dbReference>
<dbReference type="AlphaFoldDB" id="A0A0B2XJB1"/>
<dbReference type="EMBL" id="CP117683">
    <property type="protein sequence ID" value="WDC91955.1"/>
    <property type="molecule type" value="Genomic_DNA"/>
</dbReference>